<dbReference type="Pfam" id="PF10098">
    <property type="entry name" value="DUF2336"/>
    <property type="match status" value="1"/>
</dbReference>
<dbReference type="InterPro" id="IPR019285">
    <property type="entry name" value="DUF2336"/>
</dbReference>
<dbReference type="RefSeq" id="WP_190289910.1">
    <property type="nucleotide sequence ID" value="NZ_JABFCZ010000003.1"/>
</dbReference>
<name>A0A926S3E5_9HYPH</name>
<proteinExistence type="predicted"/>
<accession>A0A926S3E5</accession>
<dbReference type="AlphaFoldDB" id="A0A926S3E5"/>
<dbReference type="Proteomes" id="UP000598467">
    <property type="component" value="Unassembled WGS sequence"/>
</dbReference>
<reference evidence="1" key="1">
    <citation type="submission" date="2020-05" db="EMBL/GenBank/DDBJ databases">
        <title>Identification of trans-AT polyketide cluster in two marine bacteria, producers of a novel glutaramide-containing polyketide sesbanimide D and analogs.</title>
        <authorList>
            <person name="Kacar D."/>
            <person name="Rodriguez P."/>
            <person name="Canedo L."/>
            <person name="Gonzalez E."/>
            <person name="Galan B."/>
            <person name="De La Calle F."/>
            <person name="Garcia J.L."/>
        </authorList>
    </citation>
    <scope>NUCLEOTIDE SEQUENCE</scope>
    <source>
        <strain evidence="1">PHM038</strain>
    </source>
</reference>
<comment type="caution">
    <text evidence="1">The sequence shown here is derived from an EMBL/GenBank/DDBJ whole genome shotgun (WGS) entry which is preliminary data.</text>
</comment>
<evidence type="ECO:0000313" key="1">
    <source>
        <dbReference type="EMBL" id="MBD1545243.1"/>
    </source>
</evidence>
<protein>
    <submittedName>
        <fullName evidence="1">DUF2336 domain-containing protein</fullName>
    </submittedName>
</protein>
<dbReference type="EMBL" id="JABFCZ010000003">
    <property type="protein sequence ID" value="MBD1545243.1"/>
    <property type="molecule type" value="Genomic_DNA"/>
</dbReference>
<evidence type="ECO:0000313" key="2">
    <source>
        <dbReference type="Proteomes" id="UP000598467"/>
    </source>
</evidence>
<sequence length="359" mass="40845">MLTSLVDLAKESSSDKRRELMGHMASLFVMGAEKYSSEEITLFNGVLNRLVDLVEDKDKEELSEQLCEVPTTPRELVLKLANEDLVISKYMLQYSTVLTLDDLMQFAKVKGQGHLMAISKREHLAARLTDVLIERGEQPVRRSVAANPGAELSDWGTKFLVKIAEKDPTLRESMIDRSDLKPEHFDRLIDQLPEEQGKKMRHLYMSNEKLAEELFHEAGNLVAKSKLERKNTRIDTKGSIREIRKGTKTLDKAFVEHTLSNRLLDLSYLLAELADLDQKYVLNAILRPEIDGIAILCRALEIGETEFSTFCKARCSLLGLPANVSEKWLSDYRILTEADSQRVLRFVKVRLKALEQRAA</sequence>
<organism evidence="1 2">
    <name type="scientific">Roseibium aggregatum</name>
    <dbReference type="NCBI Taxonomy" id="187304"/>
    <lineage>
        <taxon>Bacteria</taxon>
        <taxon>Pseudomonadati</taxon>
        <taxon>Pseudomonadota</taxon>
        <taxon>Alphaproteobacteria</taxon>
        <taxon>Hyphomicrobiales</taxon>
        <taxon>Stappiaceae</taxon>
        <taxon>Roseibium</taxon>
    </lineage>
</organism>
<gene>
    <name evidence="1" type="ORF">HK439_03145</name>
</gene>